<gene>
    <name evidence="2" type="ORF">B0H16DRAFT_1780792</name>
</gene>
<evidence type="ECO:0000259" key="1">
    <source>
        <dbReference type="SMART" id="SM00484"/>
    </source>
</evidence>
<dbReference type="SUPFAM" id="SSF88723">
    <property type="entry name" value="PIN domain-like"/>
    <property type="match status" value="1"/>
</dbReference>
<evidence type="ECO:0000313" key="2">
    <source>
        <dbReference type="EMBL" id="KAJ7768795.1"/>
    </source>
</evidence>
<dbReference type="Gene3D" id="3.40.50.1010">
    <property type="entry name" value="5'-nuclease"/>
    <property type="match status" value="1"/>
</dbReference>
<dbReference type="InterPro" id="IPR029060">
    <property type="entry name" value="PIN-like_dom_sf"/>
</dbReference>
<dbReference type="PANTHER" id="PTHR11081:SF75">
    <property type="entry name" value="ENDONUCLEASE, PUTATIVE (AFU_ORTHOLOGUE AFUA_3G13260)-RELATED"/>
    <property type="match status" value="1"/>
</dbReference>
<sequence length="555" mass="60177">MSVISNLSQIIVLRQGSFLLVLLLDHNMGAPKRWQILSPAAQNRTLLHLATTEGFQIDRRRQRTFIVGIDISIKIEAFVATLTAAHVYHPGRAGQKLVLEKLYYYLHNLCLAPATYVCCFDGDGRPAVKRGTRVIHRPTPLVEDLKTMIRSFGFFVHEAPGEAEAELAQLNANGTIDAILTEDSDAFVFGALCVIRTVGPSVEEESLVYTLESIAKLGLDTDGMFLCALLLGGDYGAGLQGAGPTIAQALAAQGFGRSLARILTSFDGFELNKHLASWRQDLRQELRTNSSGQLERRQPMLASNIPDDFPNVAVARLYLRPLTSMSPGFTGRPPDSSSWKTTSPNIPELSRFCSTHFGWTGEDLLKKFNSNLWPGIAFKLISSPHVLYDHRTKRFASPYTNATLLKIIKHSSTTGFDVHRVRVSTDNFVALAQLDSVGVPAEIKLISVPQAILAVAMRDVSLISTDLAQDLEDSQHEGAKSTGDSASSLDDATASGAAINVTNSNNGNLIIDISDSDDEEQSTTGVIDVSGSDNEDFISAHRALAAGGLVDLSDL</sequence>
<dbReference type="PANTHER" id="PTHR11081">
    <property type="entry name" value="FLAP ENDONUCLEASE FAMILY MEMBER"/>
    <property type="match status" value="1"/>
</dbReference>
<evidence type="ECO:0000313" key="3">
    <source>
        <dbReference type="Proteomes" id="UP001215598"/>
    </source>
</evidence>
<keyword evidence="3" id="KW-1185">Reference proteome</keyword>
<dbReference type="EMBL" id="JARKIB010000019">
    <property type="protein sequence ID" value="KAJ7768795.1"/>
    <property type="molecule type" value="Genomic_DNA"/>
</dbReference>
<dbReference type="CDD" id="cd09870">
    <property type="entry name" value="PIN_YEN1"/>
    <property type="match status" value="1"/>
</dbReference>
<name>A0AAD7JRA1_9AGAR</name>
<comment type="caution">
    <text evidence="2">The sequence shown here is derived from an EMBL/GenBank/DDBJ whole genome shotgun (WGS) entry which is preliminary data.</text>
</comment>
<protein>
    <submittedName>
        <fullName evidence="2">PIN domain-like protein</fullName>
    </submittedName>
</protein>
<proteinExistence type="predicted"/>
<reference evidence="2" key="1">
    <citation type="submission" date="2023-03" db="EMBL/GenBank/DDBJ databases">
        <title>Massive genome expansion in bonnet fungi (Mycena s.s.) driven by repeated elements and novel gene families across ecological guilds.</title>
        <authorList>
            <consortium name="Lawrence Berkeley National Laboratory"/>
            <person name="Harder C.B."/>
            <person name="Miyauchi S."/>
            <person name="Viragh M."/>
            <person name="Kuo A."/>
            <person name="Thoen E."/>
            <person name="Andreopoulos B."/>
            <person name="Lu D."/>
            <person name="Skrede I."/>
            <person name="Drula E."/>
            <person name="Henrissat B."/>
            <person name="Morin E."/>
            <person name="Kohler A."/>
            <person name="Barry K."/>
            <person name="LaButti K."/>
            <person name="Morin E."/>
            <person name="Salamov A."/>
            <person name="Lipzen A."/>
            <person name="Mereny Z."/>
            <person name="Hegedus B."/>
            <person name="Baldrian P."/>
            <person name="Stursova M."/>
            <person name="Weitz H."/>
            <person name="Taylor A."/>
            <person name="Grigoriev I.V."/>
            <person name="Nagy L.G."/>
            <person name="Martin F."/>
            <person name="Kauserud H."/>
        </authorList>
    </citation>
    <scope>NUCLEOTIDE SEQUENCE</scope>
    <source>
        <strain evidence="2">CBHHK182m</strain>
    </source>
</reference>
<dbReference type="InterPro" id="IPR036279">
    <property type="entry name" value="5-3_exonuclease_C_sf"/>
</dbReference>
<dbReference type="GO" id="GO:0017108">
    <property type="term" value="F:5'-flap endonuclease activity"/>
    <property type="evidence" value="ECO:0007669"/>
    <property type="project" value="TreeGrafter"/>
</dbReference>
<organism evidence="2 3">
    <name type="scientific">Mycena metata</name>
    <dbReference type="NCBI Taxonomy" id="1033252"/>
    <lineage>
        <taxon>Eukaryota</taxon>
        <taxon>Fungi</taxon>
        <taxon>Dikarya</taxon>
        <taxon>Basidiomycota</taxon>
        <taxon>Agaricomycotina</taxon>
        <taxon>Agaricomycetes</taxon>
        <taxon>Agaricomycetidae</taxon>
        <taxon>Agaricales</taxon>
        <taxon>Marasmiineae</taxon>
        <taxon>Mycenaceae</taxon>
        <taxon>Mycena</taxon>
    </lineage>
</organism>
<accession>A0AAD7JRA1</accession>
<dbReference type="InterPro" id="IPR006084">
    <property type="entry name" value="XPG/Rad2"/>
</dbReference>
<dbReference type="AlphaFoldDB" id="A0AAD7JRA1"/>
<dbReference type="PRINTS" id="PR00853">
    <property type="entry name" value="XPGRADSUPER"/>
</dbReference>
<dbReference type="InterPro" id="IPR006086">
    <property type="entry name" value="XPG-I_dom"/>
</dbReference>
<dbReference type="GO" id="GO:0006281">
    <property type="term" value="P:DNA repair"/>
    <property type="evidence" value="ECO:0007669"/>
    <property type="project" value="UniProtKB-ARBA"/>
</dbReference>
<dbReference type="Proteomes" id="UP001215598">
    <property type="component" value="Unassembled WGS sequence"/>
</dbReference>
<dbReference type="Pfam" id="PF00867">
    <property type="entry name" value="XPG_I"/>
    <property type="match status" value="1"/>
</dbReference>
<dbReference type="SMART" id="SM00484">
    <property type="entry name" value="XPGI"/>
    <property type="match status" value="1"/>
</dbReference>
<dbReference type="SUPFAM" id="SSF47807">
    <property type="entry name" value="5' to 3' exonuclease, C-terminal subdomain"/>
    <property type="match status" value="1"/>
</dbReference>
<feature type="domain" description="XPG-I" evidence="1">
    <location>
        <begin position="150"/>
        <end position="219"/>
    </location>
</feature>